<dbReference type="EMBL" id="LAZR01007206">
    <property type="protein sequence ID" value="KKM86753.1"/>
    <property type="molecule type" value="Genomic_DNA"/>
</dbReference>
<gene>
    <name evidence="1" type="ORF">LCGC14_1275810</name>
</gene>
<accession>A0A0F9KYE0</accession>
<protein>
    <submittedName>
        <fullName evidence="1">Uncharacterized protein</fullName>
    </submittedName>
</protein>
<dbReference type="AlphaFoldDB" id="A0A0F9KYE0"/>
<comment type="caution">
    <text evidence="1">The sequence shown here is derived from an EMBL/GenBank/DDBJ whole genome shotgun (WGS) entry which is preliminary data.</text>
</comment>
<name>A0A0F9KYE0_9ZZZZ</name>
<evidence type="ECO:0000313" key="1">
    <source>
        <dbReference type="EMBL" id="KKM86753.1"/>
    </source>
</evidence>
<sequence length="530" mass="57422">MPTDTAILRHLFQGGWATDFGPNTDIAPGEQAQIGIPFLVDCENALYELDGGPRKMPGTAKLNSSQLESGAVIKGLFDYWDTGTGAVSTQHRIVHVGTTIKRDNADGTFTDLFTGLISGAVPAYAVLEDVLVMANDHVNDVPKSWDGTTAQNLAGSPPNFSFMVPHKNRMWAAGVEANSSRLYYSVLLDPEDWTGSGSGSIDIDPRDGDRLTALASHRNELWVFKGSQRGSIHRITGSAPTGTDAFARKTFVIGVGAVGHNSIFRFANDLGFMWSDGTIRSLAVTDSFGDFAETALSRPINQGFLAERLNFARLKHVWIAVDDIRGIVVAVIPIDASTNNNAVISMDIRFAPPRWSFIPAIEAGCVASVIDPDDNDRRILMFGGNDGYVRKWGRADRSNDGTAIAYKMTTPYFTYGSPAMMKTISHASVAIRPWNNSDITFGWQRDNVVQQTQTVAQGGEDVLGTASANQFTLDTSRLAGARFVDRFLDLEEGGEFRAIQYQVTDSADNNDIELHAIGAAIRGGAISTEN</sequence>
<proteinExistence type="predicted"/>
<organism evidence="1">
    <name type="scientific">marine sediment metagenome</name>
    <dbReference type="NCBI Taxonomy" id="412755"/>
    <lineage>
        <taxon>unclassified sequences</taxon>
        <taxon>metagenomes</taxon>
        <taxon>ecological metagenomes</taxon>
    </lineage>
</organism>
<reference evidence="1" key="1">
    <citation type="journal article" date="2015" name="Nature">
        <title>Complex archaea that bridge the gap between prokaryotes and eukaryotes.</title>
        <authorList>
            <person name="Spang A."/>
            <person name="Saw J.H."/>
            <person name="Jorgensen S.L."/>
            <person name="Zaremba-Niedzwiedzka K."/>
            <person name="Martijn J."/>
            <person name="Lind A.E."/>
            <person name="van Eijk R."/>
            <person name="Schleper C."/>
            <person name="Guy L."/>
            <person name="Ettema T.J."/>
        </authorList>
    </citation>
    <scope>NUCLEOTIDE SEQUENCE</scope>
</reference>